<evidence type="ECO:0000256" key="3">
    <source>
        <dbReference type="ARBA" id="ARBA00022692"/>
    </source>
</evidence>
<feature type="transmembrane region" description="Helical" evidence="6">
    <location>
        <begin position="81"/>
        <end position="101"/>
    </location>
</feature>
<feature type="transmembrane region" description="Helical" evidence="6">
    <location>
        <begin position="237"/>
        <end position="255"/>
    </location>
</feature>
<evidence type="ECO:0000256" key="6">
    <source>
        <dbReference type="RuleBase" id="RU363041"/>
    </source>
</evidence>
<feature type="transmembrane region" description="Helical" evidence="6">
    <location>
        <begin position="181"/>
        <end position="200"/>
    </location>
</feature>
<keyword evidence="3 6" id="KW-0812">Transmembrane</keyword>
<feature type="transmembrane region" description="Helical" evidence="6">
    <location>
        <begin position="146"/>
        <end position="175"/>
    </location>
</feature>
<gene>
    <name evidence="7" type="ORF">EDM52_21735</name>
</gene>
<feature type="transmembrane region" description="Helical" evidence="6">
    <location>
        <begin position="207"/>
        <end position="225"/>
    </location>
</feature>
<keyword evidence="4 6" id="KW-1133">Transmembrane helix</keyword>
<keyword evidence="8" id="KW-1185">Reference proteome</keyword>
<keyword evidence="6" id="KW-1003">Cell membrane</keyword>
<feature type="transmembrane region" description="Helical" evidence="6">
    <location>
        <begin position="7"/>
        <end position="30"/>
    </location>
</feature>
<dbReference type="AlphaFoldDB" id="A0A3M8BWH9"/>
<dbReference type="OrthoDB" id="9792581at2"/>
<keyword evidence="5 6" id="KW-0472">Membrane</keyword>
<evidence type="ECO:0000313" key="7">
    <source>
        <dbReference type="EMBL" id="RNB67788.1"/>
    </source>
</evidence>
<comment type="similarity">
    <text evidence="2 6">Belongs to the 4-toluene sulfonate uptake permease (TSUP) (TC 2.A.102) family.</text>
</comment>
<dbReference type="EMBL" id="RHHR01000049">
    <property type="protein sequence ID" value="RNB67788.1"/>
    <property type="molecule type" value="Genomic_DNA"/>
</dbReference>
<dbReference type="PANTHER" id="PTHR43701">
    <property type="entry name" value="MEMBRANE TRANSPORTER PROTEIN MJ0441-RELATED"/>
    <property type="match status" value="1"/>
</dbReference>
<comment type="subcellular location">
    <subcellularLocation>
        <location evidence="6">Cell membrane</location>
        <topology evidence="6">Multi-pass membrane protein</topology>
    </subcellularLocation>
    <subcellularLocation>
        <location evidence="1">Membrane</location>
        <topology evidence="1">Multi-pass membrane protein</topology>
    </subcellularLocation>
</comment>
<accession>A0A3M8BWH9</accession>
<evidence type="ECO:0000313" key="8">
    <source>
        <dbReference type="Proteomes" id="UP000282028"/>
    </source>
</evidence>
<evidence type="ECO:0000256" key="2">
    <source>
        <dbReference type="ARBA" id="ARBA00009142"/>
    </source>
</evidence>
<dbReference type="PANTHER" id="PTHR43701:SF13">
    <property type="entry name" value="MEMBRANE TRANSPORTER PROTEIN YRKJ-RELATED"/>
    <property type="match status" value="1"/>
</dbReference>
<dbReference type="Proteomes" id="UP000282028">
    <property type="component" value="Unassembled WGS sequence"/>
</dbReference>
<sequence>MDWSYILMLFAIGFVGSAISGMVGIGGSIIKYPMLLYIPPALGFVAFTAQEVSAISAVQVFFATLAGMFAYRKGGYMNKPLIITMGTAIIIGSFLGGYGSQFLPDEIINLVYAILALIAAVMMFMPKKGDEIADFANIRFNKPLAAVLAGVIGILSGIVGAAGAFITVPVMLVILKIPTRVAIASSLAITFISSIGSTVGKLMGGHTLLIPSLVMIVASVIASPVGAVISKKLNTKVLQWILALLITATVVKIWLDILL</sequence>
<dbReference type="GO" id="GO:0005886">
    <property type="term" value="C:plasma membrane"/>
    <property type="evidence" value="ECO:0007669"/>
    <property type="project" value="UniProtKB-SubCell"/>
</dbReference>
<reference evidence="7 8" key="1">
    <citation type="submission" date="2018-10" db="EMBL/GenBank/DDBJ databases">
        <title>Phylogenomics of Brevibacillus.</title>
        <authorList>
            <person name="Dunlap C."/>
        </authorList>
    </citation>
    <scope>NUCLEOTIDE SEQUENCE [LARGE SCALE GENOMIC DNA]</scope>
    <source>
        <strain evidence="7 8">JCM 12215</strain>
    </source>
</reference>
<comment type="caution">
    <text evidence="7">The sequence shown here is derived from an EMBL/GenBank/DDBJ whole genome shotgun (WGS) entry which is preliminary data.</text>
</comment>
<dbReference type="RefSeq" id="WP_122911028.1">
    <property type="nucleotide sequence ID" value="NZ_CBCSBE010000017.1"/>
</dbReference>
<feature type="transmembrane region" description="Helical" evidence="6">
    <location>
        <begin position="107"/>
        <end position="125"/>
    </location>
</feature>
<dbReference type="InterPro" id="IPR002781">
    <property type="entry name" value="TM_pro_TauE-like"/>
</dbReference>
<organism evidence="7 8">
    <name type="scientific">Brevibacillus invocatus</name>
    <dbReference type="NCBI Taxonomy" id="173959"/>
    <lineage>
        <taxon>Bacteria</taxon>
        <taxon>Bacillati</taxon>
        <taxon>Bacillota</taxon>
        <taxon>Bacilli</taxon>
        <taxon>Bacillales</taxon>
        <taxon>Paenibacillaceae</taxon>
        <taxon>Brevibacillus</taxon>
    </lineage>
</organism>
<dbReference type="Pfam" id="PF01925">
    <property type="entry name" value="TauE"/>
    <property type="match status" value="1"/>
</dbReference>
<dbReference type="InterPro" id="IPR051598">
    <property type="entry name" value="TSUP/Inactive_protease-like"/>
</dbReference>
<name>A0A3M8BWH9_9BACL</name>
<evidence type="ECO:0000256" key="1">
    <source>
        <dbReference type="ARBA" id="ARBA00004141"/>
    </source>
</evidence>
<proteinExistence type="inferred from homology"/>
<evidence type="ECO:0000256" key="4">
    <source>
        <dbReference type="ARBA" id="ARBA00022989"/>
    </source>
</evidence>
<protein>
    <recommendedName>
        <fullName evidence="6">Probable membrane transporter protein</fullName>
    </recommendedName>
</protein>
<evidence type="ECO:0000256" key="5">
    <source>
        <dbReference type="ARBA" id="ARBA00023136"/>
    </source>
</evidence>
<feature type="transmembrane region" description="Helical" evidence="6">
    <location>
        <begin position="42"/>
        <end position="69"/>
    </location>
</feature>